<dbReference type="Proteomes" id="UP001172386">
    <property type="component" value="Unassembled WGS sequence"/>
</dbReference>
<organism evidence="1 2">
    <name type="scientific">Neophaeococcomyces mojaviensis</name>
    <dbReference type="NCBI Taxonomy" id="3383035"/>
    <lineage>
        <taxon>Eukaryota</taxon>
        <taxon>Fungi</taxon>
        <taxon>Dikarya</taxon>
        <taxon>Ascomycota</taxon>
        <taxon>Pezizomycotina</taxon>
        <taxon>Eurotiomycetes</taxon>
        <taxon>Chaetothyriomycetidae</taxon>
        <taxon>Chaetothyriales</taxon>
        <taxon>Chaetothyriales incertae sedis</taxon>
        <taxon>Neophaeococcomyces</taxon>
    </lineage>
</organism>
<dbReference type="EMBL" id="JAPDRQ010000009">
    <property type="protein sequence ID" value="KAJ9663324.1"/>
    <property type="molecule type" value="Genomic_DNA"/>
</dbReference>
<sequence>MNEKKTSSSSFSSTSTTSTVAEQNDLGLPELVPKPETEDRVDDVEKGAPLEPIKSSASRKSNNLTTTLSRTLSKVRTSDTLDLGPPPDGGLHAWMQAVLGHLLIFTTWGFINSFGLFQSYYVDNMQIGSPSGVAWIGTIQVFILFGLGCFSGRALDAGFFRLTFVIGAVISMVGMFMLSLCHNYWQVFLAQGVCVGIGFGLMFVPSLALVSTYFLKNRSTALGIMVTGSAIGGLVFPAIAETCLPSLGFAWTVRIMAFVQLACLVLCGTFLKPRLPPRKAGPVVEWSAFRELPYTLYLMCGFFFFWSVYIGFFYVSTYAHNVLGGSQSLSINLLLVMNGVGVLGRLVVNFLATYTGPINMLWPFIVATGIMGYSWIAVHDVTGLWVFACIYGITAAALQGLWPVVLTSLTTNPKKAGVRAGMGFAWVGFAVLTGPPIGGALIEMMHGSFLGCQVFAGTSMIISAGLLGATRWAVLRQRRMQWKWIVKV</sequence>
<protein>
    <submittedName>
        <fullName evidence="1">Uncharacterized protein</fullName>
    </submittedName>
</protein>
<evidence type="ECO:0000313" key="1">
    <source>
        <dbReference type="EMBL" id="KAJ9663324.1"/>
    </source>
</evidence>
<keyword evidence="2" id="KW-1185">Reference proteome</keyword>
<reference evidence="1" key="1">
    <citation type="submission" date="2022-10" db="EMBL/GenBank/DDBJ databases">
        <title>Culturing micro-colonial fungi from biological soil crusts in the Mojave desert and describing Neophaeococcomyces mojavensis, and introducing the new genera and species Taxawa tesnikishii.</title>
        <authorList>
            <person name="Kurbessoian T."/>
            <person name="Stajich J.E."/>
        </authorList>
    </citation>
    <scope>NUCLEOTIDE SEQUENCE</scope>
    <source>
        <strain evidence="1">JES_112</strain>
    </source>
</reference>
<accession>A0ACC3AJ28</accession>
<gene>
    <name evidence="1" type="ORF">H2198_000841</name>
</gene>
<comment type="caution">
    <text evidence="1">The sequence shown here is derived from an EMBL/GenBank/DDBJ whole genome shotgun (WGS) entry which is preliminary data.</text>
</comment>
<name>A0ACC3AJ28_9EURO</name>
<evidence type="ECO:0000313" key="2">
    <source>
        <dbReference type="Proteomes" id="UP001172386"/>
    </source>
</evidence>
<proteinExistence type="predicted"/>